<feature type="signal peptide" evidence="1">
    <location>
        <begin position="1"/>
        <end position="27"/>
    </location>
</feature>
<reference evidence="3" key="1">
    <citation type="journal article" date="2022" name="ISME J.">
        <title>Genetic and phylogenetic analysis of dissimilatory iodate-reducing bacteria identifies potential niches across the world's oceans.</title>
        <authorList>
            <person name="Reyes-Umana V."/>
            <person name="Henning Z."/>
            <person name="Lee K."/>
            <person name="Barnum T.P."/>
            <person name="Coates J.D."/>
        </authorList>
    </citation>
    <scope>NUCLEOTIDE SEQUENCE [LARGE SCALE GENOMIC DNA]</scope>
    <source>
        <strain evidence="3">IR12</strain>
    </source>
</reference>
<evidence type="ECO:0000313" key="2">
    <source>
        <dbReference type="EMBL" id="MBT0964192.1"/>
    </source>
</evidence>
<organism evidence="2 3">
    <name type="scientific">Denitromonas iodatirespirans</name>
    <dbReference type="NCBI Taxonomy" id="2795389"/>
    <lineage>
        <taxon>Bacteria</taxon>
        <taxon>Pseudomonadati</taxon>
        <taxon>Pseudomonadota</taxon>
        <taxon>Betaproteobacteria</taxon>
        <taxon>Rhodocyclales</taxon>
        <taxon>Zoogloeaceae</taxon>
        <taxon>Denitromonas</taxon>
    </lineage>
</organism>
<protein>
    <recommendedName>
        <fullName evidence="4">DUF3108 domain-containing protein</fullName>
    </recommendedName>
</protein>
<evidence type="ECO:0000313" key="3">
    <source>
        <dbReference type="Proteomes" id="UP000694660"/>
    </source>
</evidence>
<name>A0A944HDX6_DENI1</name>
<gene>
    <name evidence="2" type="ORF">I8J34_23690</name>
</gene>
<keyword evidence="1" id="KW-0732">Signal</keyword>
<sequence>MTSAAQRVRHHLSVLLFGLLPALSANAACQLPDWPSDKAVQAPAPAPGTRWVYAGGQEFPPTQLRLVGIDDGVSAYHVNDTLELRETQATYTEVNPSRRGEQVWLRFPLALNDSWQDDFREEGEYQSPYEHYFYDYHESATSHVAAVEEITVAAGTFKALRIDRVARWTKENPRAADEARAGRVFTATAPVVSGVTLTQLWYVPPIGRVALKAQMRVGDGYYARLSSGLLDRRNAAIIELRAFERNEIHCEDVPVRLARQPEMYMPQGFPAQQNDSWEWAFQMRNHHPRRPR</sequence>
<dbReference type="AlphaFoldDB" id="A0A944HDX6"/>
<dbReference type="EMBL" id="JAEKFT010000062">
    <property type="protein sequence ID" value="MBT0964192.1"/>
    <property type="molecule type" value="Genomic_DNA"/>
</dbReference>
<comment type="caution">
    <text evidence="2">The sequence shown here is derived from an EMBL/GenBank/DDBJ whole genome shotgun (WGS) entry which is preliminary data.</text>
</comment>
<keyword evidence="3" id="KW-1185">Reference proteome</keyword>
<evidence type="ECO:0008006" key="4">
    <source>
        <dbReference type="Google" id="ProtNLM"/>
    </source>
</evidence>
<proteinExistence type="predicted"/>
<dbReference type="RefSeq" id="WP_214364113.1">
    <property type="nucleotide sequence ID" value="NZ_JAEKFT010000062.1"/>
</dbReference>
<evidence type="ECO:0000256" key="1">
    <source>
        <dbReference type="SAM" id="SignalP"/>
    </source>
</evidence>
<feature type="chain" id="PRO_5038013367" description="DUF3108 domain-containing protein" evidence="1">
    <location>
        <begin position="28"/>
        <end position="292"/>
    </location>
</feature>
<dbReference type="Proteomes" id="UP000694660">
    <property type="component" value="Unassembled WGS sequence"/>
</dbReference>
<accession>A0A944HDX6</accession>